<keyword evidence="6" id="KW-1185">Reference proteome</keyword>
<feature type="transmembrane region" description="Helical" evidence="3">
    <location>
        <begin position="372"/>
        <end position="389"/>
    </location>
</feature>
<keyword evidence="3" id="KW-1133">Transmembrane helix</keyword>
<evidence type="ECO:0000256" key="2">
    <source>
        <dbReference type="SAM" id="MobiDB-lite"/>
    </source>
</evidence>
<evidence type="ECO:0000313" key="5">
    <source>
        <dbReference type="EMBL" id="PSB03595.1"/>
    </source>
</evidence>
<feature type="domain" description="OmpA-like" evidence="4">
    <location>
        <begin position="516"/>
        <end position="646"/>
    </location>
</feature>
<organism evidence="5 6">
    <name type="scientific">Merismopedia glauca CCAP 1448/3</name>
    <dbReference type="NCBI Taxonomy" id="1296344"/>
    <lineage>
        <taxon>Bacteria</taxon>
        <taxon>Bacillati</taxon>
        <taxon>Cyanobacteriota</taxon>
        <taxon>Cyanophyceae</taxon>
        <taxon>Synechococcales</taxon>
        <taxon>Merismopediaceae</taxon>
        <taxon>Merismopedia</taxon>
    </lineage>
</organism>
<dbReference type="PANTHER" id="PTHR30329:SF21">
    <property type="entry name" value="LIPOPROTEIN YIAD-RELATED"/>
    <property type="match status" value="1"/>
</dbReference>
<feature type="transmembrane region" description="Helical" evidence="3">
    <location>
        <begin position="420"/>
        <end position="438"/>
    </location>
</feature>
<feature type="transmembrane region" description="Helical" evidence="3">
    <location>
        <begin position="395"/>
        <end position="413"/>
    </location>
</feature>
<evidence type="ECO:0000259" key="4">
    <source>
        <dbReference type="PROSITE" id="PS51123"/>
    </source>
</evidence>
<dbReference type="InterPro" id="IPR006665">
    <property type="entry name" value="OmpA-like"/>
</dbReference>
<dbReference type="Proteomes" id="UP000238762">
    <property type="component" value="Unassembled WGS sequence"/>
</dbReference>
<gene>
    <name evidence="5" type="ORF">C7B64_07580</name>
</gene>
<reference evidence="5 6" key="2">
    <citation type="submission" date="2018-03" db="EMBL/GenBank/DDBJ databases">
        <title>The ancient ancestry and fast evolution of plastids.</title>
        <authorList>
            <person name="Moore K.R."/>
            <person name="Magnabosco C."/>
            <person name="Momper L."/>
            <person name="Gold D.A."/>
            <person name="Bosak T."/>
            <person name="Fournier G.P."/>
        </authorList>
    </citation>
    <scope>NUCLEOTIDE SEQUENCE [LARGE SCALE GENOMIC DNA]</scope>
    <source>
        <strain evidence="5 6">CCAP 1448/3</strain>
    </source>
</reference>
<evidence type="ECO:0000313" key="6">
    <source>
        <dbReference type="Proteomes" id="UP000238762"/>
    </source>
</evidence>
<dbReference type="SUPFAM" id="SSF103088">
    <property type="entry name" value="OmpA-like"/>
    <property type="match status" value="1"/>
</dbReference>
<comment type="caution">
    <text evidence="5">The sequence shown here is derived from an EMBL/GenBank/DDBJ whole genome shotgun (WGS) entry which is preliminary data.</text>
</comment>
<dbReference type="GO" id="GO:0016020">
    <property type="term" value="C:membrane"/>
    <property type="evidence" value="ECO:0007669"/>
    <property type="project" value="UniProtKB-UniRule"/>
</dbReference>
<feature type="transmembrane region" description="Helical" evidence="3">
    <location>
        <begin position="333"/>
        <end position="351"/>
    </location>
</feature>
<dbReference type="EMBL" id="PVWJ01000028">
    <property type="protein sequence ID" value="PSB03595.1"/>
    <property type="molecule type" value="Genomic_DNA"/>
</dbReference>
<dbReference type="InterPro" id="IPR036737">
    <property type="entry name" value="OmpA-like_sf"/>
</dbReference>
<name>A0A2T1C5N7_9CYAN</name>
<dbReference type="Pfam" id="PF00691">
    <property type="entry name" value="OmpA"/>
    <property type="match status" value="1"/>
</dbReference>
<proteinExistence type="predicted"/>
<dbReference type="AlphaFoldDB" id="A0A2T1C5N7"/>
<feature type="compositionally biased region" description="Polar residues" evidence="2">
    <location>
        <begin position="238"/>
        <end position="258"/>
    </location>
</feature>
<dbReference type="PROSITE" id="PS51123">
    <property type="entry name" value="OMPA_2"/>
    <property type="match status" value="1"/>
</dbReference>
<dbReference type="Gene3D" id="3.30.1330.60">
    <property type="entry name" value="OmpA-like domain"/>
    <property type="match status" value="1"/>
</dbReference>
<feature type="region of interest" description="Disordered" evidence="2">
    <location>
        <begin position="238"/>
        <end position="282"/>
    </location>
</feature>
<evidence type="ECO:0000256" key="1">
    <source>
        <dbReference type="PROSITE-ProRule" id="PRU00473"/>
    </source>
</evidence>
<reference evidence="5 6" key="1">
    <citation type="submission" date="2018-02" db="EMBL/GenBank/DDBJ databases">
        <authorList>
            <person name="Cohen D.B."/>
            <person name="Kent A.D."/>
        </authorList>
    </citation>
    <scope>NUCLEOTIDE SEQUENCE [LARGE SCALE GENOMIC DNA]</scope>
    <source>
        <strain evidence="5 6">CCAP 1448/3</strain>
    </source>
</reference>
<sequence length="652" mass="72611">MRCKRCQWNLTAPQSICKKCGIAPAYIIKREIDSEISYICKTCNNSIIHSHVPQHCIQCGSLAYDWWDYDGSNWLAPNLTLKRDIKGIWLIGEFEGDFVGTLSNTGIPNVLAVKENYHRDYDIKIARGHLINYKFTDRRPNLPITADPKPIRQDFSNSILVKDLNSEDYLPANLADLVIYDWQRISEKEFLDQNKIAGHIKGTLCACLVKEEEFENAVNSPPEIQNIPAIAAASATQTSVPQEQTLTDGSAPSTNTPGISGKGPTPPLAPRSDKDEFETDTLKTGGGGVRNILARSRVEECWLCNNILLSILTFYLFFYFRSDGGWKDFFWCHLVQALFFFFSTKAICILGDIVQERGLTIRDAVQKKKFRSFLIGVSLFSLLVAFSNAKQHACYDLSSFGIWEAIILVSFILSAFIRDCFAKTALAIAFALAVMLTMSCTKPKCDISHPESSSHSDKKHSVASQLMNTKKVVENTVVEQTANYSENKVKSLTGSNASNKKVTAGDLKSNPNVLDDCNTSVYLGELGLFERNSFVIKETAITKLEQLASWMAEQDKSKKFIITGHADQTGETFENGIPNPAGYARNMRLSKQRANAVAEWILDNENINSEQLIVRGVGSSEPLTTDPDPEAQKMNIRVELKGNCEADTKGDQ</sequence>
<dbReference type="CDD" id="cd07185">
    <property type="entry name" value="OmpA_C-like"/>
    <property type="match status" value="1"/>
</dbReference>
<evidence type="ECO:0000256" key="3">
    <source>
        <dbReference type="SAM" id="Phobius"/>
    </source>
</evidence>
<keyword evidence="3" id="KW-0812">Transmembrane</keyword>
<dbReference type="InterPro" id="IPR050330">
    <property type="entry name" value="Bact_OuterMem_StrucFunc"/>
</dbReference>
<accession>A0A2T1C5N7</accession>
<keyword evidence="1 3" id="KW-0472">Membrane</keyword>
<feature type="transmembrane region" description="Helical" evidence="3">
    <location>
        <begin position="302"/>
        <end position="321"/>
    </location>
</feature>
<dbReference type="PANTHER" id="PTHR30329">
    <property type="entry name" value="STATOR ELEMENT OF FLAGELLAR MOTOR COMPLEX"/>
    <property type="match status" value="1"/>
</dbReference>
<protein>
    <recommendedName>
        <fullName evidence="4">OmpA-like domain-containing protein</fullName>
    </recommendedName>
</protein>